<dbReference type="EMBL" id="BAAARW010000012">
    <property type="protein sequence ID" value="GAA2423357.1"/>
    <property type="molecule type" value="Genomic_DNA"/>
</dbReference>
<proteinExistence type="predicted"/>
<feature type="compositionally biased region" description="Basic and acidic residues" evidence="1">
    <location>
        <begin position="42"/>
        <end position="64"/>
    </location>
</feature>
<keyword evidence="3" id="KW-1185">Reference proteome</keyword>
<dbReference type="Proteomes" id="UP001501231">
    <property type="component" value="Unassembled WGS sequence"/>
</dbReference>
<organism evidence="2 3">
    <name type="scientific">Actinomadura vinacea</name>
    <dbReference type="NCBI Taxonomy" id="115336"/>
    <lineage>
        <taxon>Bacteria</taxon>
        <taxon>Bacillati</taxon>
        <taxon>Actinomycetota</taxon>
        <taxon>Actinomycetes</taxon>
        <taxon>Streptosporangiales</taxon>
        <taxon>Thermomonosporaceae</taxon>
        <taxon>Actinomadura</taxon>
    </lineage>
</organism>
<protein>
    <submittedName>
        <fullName evidence="2">Uncharacterized protein</fullName>
    </submittedName>
</protein>
<feature type="compositionally biased region" description="Pro residues" evidence="1">
    <location>
        <begin position="15"/>
        <end position="25"/>
    </location>
</feature>
<evidence type="ECO:0000313" key="2">
    <source>
        <dbReference type="EMBL" id="GAA2423357.1"/>
    </source>
</evidence>
<gene>
    <name evidence="2" type="ORF">GCM10010191_39150</name>
</gene>
<sequence length="73" mass="7775">MIVHDEDADGRSHPPTFPGARPPRIPQTLYFAFGAGSGQAGPDERGGEDSGADASRDRRVDPRPEAVSCGTRR</sequence>
<accession>A0ABN3J6Q4</accession>
<feature type="region of interest" description="Disordered" evidence="1">
    <location>
        <begin position="1"/>
        <end position="73"/>
    </location>
</feature>
<evidence type="ECO:0000256" key="1">
    <source>
        <dbReference type="SAM" id="MobiDB-lite"/>
    </source>
</evidence>
<comment type="caution">
    <text evidence="2">The sequence shown here is derived from an EMBL/GenBank/DDBJ whole genome shotgun (WGS) entry which is preliminary data.</text>
</comment>
<reference evidence="2 3" key="1">
    <citation type="journal article" date="2019" name="Int. J. Syst. Evol. Microbiol.">
        <title>The Global Catalogue of Microorganisms (GCM) 10K type strain sequencing project: providing services to taxonomists for standard genome sequencing and annotation.</title>
        <authorList>
            <consortium name="The Broad Institute Genomics Platform"/>
            <consortium name="The Broad Institute Genome Sequencing Center for Infectious Disease"/>
            <person name="Wu L."/>
            <person name="Ma J."/>
        </authorList>
    </citation>
    <scope>NUCLEOTIDE SEQUENCE [LARGE SCALE GENOMIC DNA]</scope>
    <source>
        <strain evidence="2 3">JCM 3325</strain>
    </source>
</reference>
<evidence type="ECO:0000313" key="3">
    <source>
        <dbReference type="Proteomes" id="UP001501231"/>
    </source>
</evidence>
<name>A0ABN3J6Q4_9ACTN</name>